<protein>
    <submittedName>
        <fullName evidence="1">Type IIA topoisomerase B subunit</fullName>
    </submittedName>
</protein>
<sequence length="163" mass="17929">MHSCQGLLAAISACFNDNIIHNDSTVQTGDCDTVYLYGNRVEGTMVVESEGYHALIEYFTEHLSLFEKSAAEVCNETVEDVVTDMIATNIMAVFSQNPDLHPDVRFKLMQEADAVMADLSEVLAGAWSRSPTNEQVVFLEDYVGLVKNLFDSAISQQASLQPA</sequence>
<organism evidence="1 2">
    <name type="scientific">Photobacterium aphoticum</name>
    <dbReference type="NCBI Taxonomy" id="754436"/>
    <lineage>
        <taxon>Bacteria</taxon>
        <taxon>Pseudomonadati</taxon>
        <taxon>Pseudomonadota</taxon>
        <taxon>Gammaproteobacteria</taxon>
        <taxon>Vibrionales</taxon>
        <taxon>Vibrionaceae</taxon>
        <taxon>Photobacterium</taxon>
    </lineage>
</organism>
<keyword evidence="1" id="KW-0413">Isomerase</keyword>
<comment type="caution">
    <text evidence="1">The sequence shown here is derived from an EMBL/GenBank/DDBJ whole genome shotgun (WGS) entry which is preliminary data.</text>
</comment>
<dbReference type="STRING" id="754436.JCM19237_6696"/>
<dbReference type="InterPro" id="IPR020979">
    <property type="entry name" value="Uncharacterised_A0KLC6"/>
</dbReference>
<evidence type="ECO:0000313" key="1">
    <source>
        <dbReference type="EMBL" id="GAL03802.1"/>
    </source>
</evidence>
<dbReference type="Proteomes" id="UP000029227">
    <property type="component" value="Unassembled WGS sequence"/>
</dbReference>
<proteinExistence type="predicted"/>
<gene>
    <name evidence="1" type="ORF">JCM19237_6696</name>
</gene>
<reference evidence="1 2" key="1">
    <citation type="journal article" date="2014" name="Genome Announc.">
        <title>Draft Genome Sequences of Two Vibrionaceae Species, Vibrio ponticus C121 and Photobacterium aphoticum C119, Isolated as Coral Reef Microbiota.</title>
        <authorList>
            <person name="Al-saari N."/>
            <person name="Meirelles P.M."/>
            <person name="Mino S."/>
            <person name="Suda W."/>
            <person name="Oshima K."/>
            <person name="Hattori M."/>
            <person name="Ohkuma M."/>
            <person name="Thompson F.L."/>
            <person name="Gomez-Gil B."/>
            <person name="Sawabe T."/>
            <person name="Sawabe T."/>
        </authorList>
    </citation>
    <scope>NUCLEOTIDE SEQUENCE [LARGE SCALE GENOMIC DNA]</scope>
    <source>
        <strain evidence="1 2">JCM 19237</strain>
    </source>
</reference>
<evidence type="ECO:0000313" key="2">
    <source>
        <dbReference type="Proteomes" id="UP000029227"/>
    </source>
</evidence>
<dbReference type="AlphaFoldDB" id="A0A090R860"/>
<name>A0A090R860_9GAMM</name>
<dbReference type="GO" id="GO:0016853">
    <property type="term" value="F:isomerase activity"/>
    <property type="evidence" value="ECO:0007669"/>
    <property type="project" value="UniProtKB-KW"/>
</dbReference>
<accession>A0A090R860</accession>
<dbReference type="EMBL" id="BBMN01000002">
    <property type="protein sequence ID" value="GAL03802.1"/>
    <property type="molecule type" value="Genomic_DNA"/>
</dbReference>
<dbReference type="eggNOG" id="ENOG503217S">
    <property type="taxonomic scope" value="Bacteria"/>
</dbReference>
<dbReference type="Pfam" id="PF12290">
    <property type="entry name" value="DUF3802"/>
    <property type="match status" value="1"/>
</dbReference>